<dbReference type="GO" id="GO:0000278">
    <property type="term" value="P:mitotic cell cycle"/>
    <property type="evidence" value="ECO:0007669"/>
    <property type="project" value="TreeGrafter"/>
</dbReference>
<evidence type="ECO:0000256" key="2">
    <source>
        <dbReference type="ARBA" id="ARBA00022490"/>
    </source>
</evidence>
<dbReference type="GO" id="GO:0000930">
    <property type="term" value="C:gamma-tubulin complex"/>
    <property type="evidence" value="ECO:0007669"/>
    <property type="project" value="TreeGrafter"/>
</dbReference>
<dbReference type="GO" id="GO:0051225">
    <property type="term" value="P:spindle assembly"/>
    <property type="evidence" value="ECO:0007669"/>
    <property type="project" value="TreeGrafter"/>
</dbReference>
<keyword evidence="4 5" id="KW-0206">Cytoskeleton</keyword>
<dbReference type="InterPro" id="IPR040457">
    <property type="entry name" value="GCP_C"/>
</dbReference>
<comment type="subcellular location">
    <subcellularLocation>
        <location evidence="5">Cytoplasm</location>
        <location evidence="5">Cytoskeleton</location>
        <location evidence="5">Microtubule organizing center</location>
    </subcellularLocation>
</comment>
<sequence>MILLIGQLILVQKKAYVLGFTLMVAFNWLLYLSCYSTISQVSCILRLSTSQQILNDLSRGRVALAVAVTAGEFLRNEVLTTVRNLEMDMREEKQMLNIFTVTTRMRPFLQTVKKLVVVFSKLCKSEMVGGEILTYLCEEAKLCVLPDTTAILLKLEQVGLKHYLGFVFSWICYGTLTEDYYHEFMVWDLSRTGCFEKHQVLEDAELANVVFDGLEEKFCVVSGLCPSQLLDVYTDIVNCGKYVRIMQSLDAGRESFDDRFVDGNVLQSWEDKSVESVKQEIKEIRCRFSRLLVLQLKKTFKMELLLEAFHDFFFLKYPDWLNQFFDLTENIFSHPVDSIMAKKVQFYFEEAVNSSCLETLDFRNLFRISFDKCDVFTLFLSIINLTVPPIQDTSGKSSELVPSGQPDGVLQGYRVDRQLRDGLVGAAALSLTVDLQSPMTLMFSSRMLLNYELVFRTLFCVHRTRRLLYGKYVLEDLLGEERALLRSMLFVLHEYFSHCVSDVIPKYSKAFLSKVAESASLEEIIAHHSTLFDEIFEKCFLADSEFVANLSDIIETITGYSTDVYTFDRTASRWKSLRERLYGILSKRANSNTYSQLHMR</sequence>
<dbReference type="OrthoDB" id="2192946at2759"/>
<dbReference type="Gene3D" id="1.20.120.1900">
    <property type="entry name" value="Gamma-tubulin complex, C-terminal domain"/>
    <property type="match status" value="1"/>
</dbReference>
<keyword evidence="2 5" id="KW-0963">Cytoplasm</keyword>
<dbReference type="InterPro" id="IPR041470">
    <property type="entry name" value="GCP_N"/>
</dbReference>
<feature type="domain" description="Gamma tubulin complex component C-terminal" evidence="6">
    <location>
        <begin position="306"/>
        <end position="566"/>
    </location>
</feature>
<evidence type="ECO:0000259" key="6">
    <source>
        <dbReference type="Pfam" id="PF04130"/>
    </source>
</evidence>
<dbReference type="STRING" id="51028.A0A0N4VKV9"/>
<protein>
    <recommendedName>
        <fullName evidence="5">Gamma-tubulin complex component</fullName>
    </recommendedName>
</protein>
<proteinExistence type="inferred from homology"/>
<name>A0A0N4VKV9_ENTVE</name>
<evidence type="ECO:0000259" key="7">
    <source>
        <dbReference type="Pfam" id="PF17681"/>
    </source>
</evidence>
<comment type="similarity">
    <text evidence="1 5">Belongs to the TUBGCP family.</text>
</comment>
<dbReference type="GO" id="GO:0043015">
    <property type="term" value="F:gamma-tubulin binding"/>
    <property type="evidence" value="ECO:0007669"/>
    <property type="project" value="InterPro"/>
</dbReference>
<feature type="domain" description="Gamma tubulin complex component protein N-terminal" evidence="7">
    <location>
        <begin position="52"/>
        <end position="263"/>
    </location>
</feature>
<dbReference type="GO" id="GO:0031122">
    <property type="term" value="P:cytoplasmic microtubule organization"/>
    <property type="evidence" value="ECO:0007669"/>
    <property type="project" value="TreeGrafter"/>
</dbReference>
<reference evidence="10" key="1">
    <citation type="submission" date="2017-02" db="UniProtKB">
        <authorList>
            <consortium name="WormBaseParasite"/>
        </authorList>
    </citation>
    <scope>IDENTIFICATION</scope>
</reference>
<dbReference type="GO" id="GO:0051321">
    <property type="term" value="P:meiotic cell cycle"/>
    <property type="evidence" value="ECO:0007669"/>
    <property type="project" value="TreeGrafter"/>
</dbReference>
<keyword evidence="9" id="KW-1185">Reference proteome</keyword>
<dbReference type="EMBL" id="UXUI01011220">
    <property type="protein sequence ID" value="VDD96054.1"/>
    <property type="molecule type" value="Genomic_DNA"/>
</dbReference>
<evidence type="ECO:0000313" key="10">
    <source>
        <dbReference type="WBParaSite" id="EVEC_0001150601-mRNA-1"/>
    </source>
</evidence>
<dbReference type="Pfam" id="PF04130">
    <property type="entry name" value="GCP_C_terminal"/>
    <property type="match status" value="1"/>
</dbReference>
<evidence type="ECO:0000313" key="8">
    <source>
        <dbReference type="EMBL" id="VDD96054.1"/>
    </source>
</evidence>
<gene>
    <name evidence="8" type="ORF">EVEC_LOCUS10805</name>
</gene>
<dbReference type="GO" id="GO:0051011">
    <property type="term" value="F:microtubule minus-end binding"/>
    <property type="evidence" value="ECO:0007669"/>
    <property type="project" value="TreeGrafter"/>
</dbReference>
<evidence type="ECO:0000313" key="9">
    <source>
        <dbReference type="Proteomes" id="UP000274131"/>
    </source>
</evidence>
<dbReference type="GO" id="GO:0007020">
    <property type="term" value="P:microtubule nucleation"/>
    <property type="evidence" value="ECO:0007669"/>
    <property type="project" value="InterPro"/>
</dbReference>
<dbReference type="AlphaFoldDB" id="A0A0N4VKV9"/>
<evidence type="ECO:0000256" key="1">
    <source>
        <dbReference type="ARBA" id="ARBA00010337"/>
    </source>
</evidence>
<dbReference type="Proteomes" id="UP000274131">
    <property type="component" value="Unassembled WGS sequence"/>
</dbReference>
<dbReference type="GO" id="GO:0000922">
    <property type="term" value="C:spindle pole"/>
    <property type="evidence" value="ECO:0007669"/>
    <property type="project" value="InterPro"/>
</dbReference>
<dbReference type="InterPro" id="IPR007259">
    <property type="entry name" value="GCP"/>
</dbReference>
<evidence type="ECO:0000256" key="4">
    <source>
        <dbReference type="ARBA" id="ARBA00023212"/>
    </source>
</evidence>
<dbReference type="InterPro" id="IPR042241">
    <property type="entry name" value="GCP_C_sf"/>
</dbReference>
<dbReference type="Pfam" id="PF17681">
    <property type="entry name" value="GCP_N_terminal"/>
    <property type="match status" value="1"/>
</dbReference>
<accession>A0A0N4VKV9</accession>
<dbReference type="PANTHER" id="PTHR19302">
    <property type="entry name" value="GAMMA TUBULIN COMPLEX PROTEIN"/>
    <property type="match status" value="1"/>
</dbReference>
<dbReference type="GO" id="GO:0005874">
    <property type="term" value="C:microtubule"/>
    <property type="evidence" value="ECO:0007669"/>
    <property type="project" value="UniProtKB-KW"/>
</dbReference>
<organism evidence="10">
    <name type="scientific">Enterobius vermicularis</name>
    <name type="common">Human pinworm</name>
    <dbReference type="NCBI Taxonomy" id="51028"/>
    <lineage>
        <taxon>Eukaryota</taxon>
        <taxon>Metazoa</taxon>
        <taxon>Ecdysozoa</taxon>
        <taxon>Nematoda</taxon>
        <taxon>Chromadorea</taxon>
        <taxon>Rhabditida</taxon>
        <taxon>Spirurina</taxon>
        <taxon>Oxyuridomorpha</taxon>
        <taxon>Oxyuroidea</taxon>
        <taxon>Oxyuridae</taxon>
        <taxon>Enterobius</taxon>
    </lineage>
</organism>
<keyword evidence="3 5" id="KW-0493">Microtubule</keyword>
<reference evidence="8 9" key="2">
    <citation type="submission" date="2018-10" db="EMBL/GenBank/DDBJ databases">
        <authorList>
            <consortium name="Pathogen Informatics"/>
        </authorList>
    </citation>
    <scope>NUCLEOTIDE SEQUENCE [LARGE SCALE GENOMIC DNA]</scope>
</reference>
<dbReference type="WBParaSite" id="EVEC_0001150601-mRNA-1">
    <property type="protein sequence ID" value="EVEC_0001150601-mRNA-1"/>
    <property type="gene ID" value="EVEC_0001150601"/>
</dbReference>
<evidence type="ECO:0000256" key="5">
    <source>
        <dbReference type="RuleBase" id="RU363050"/>
    </source>
</evidence>
<dbReference type="PANTHER" id="PTHR19302:SF33">
    <property type="entry name" value="GAMMA-TUBULIN COMPLEX COMPONENT 5"/>
    <property type="match status" value="1"/>
</dbReference>
<evidence type="ECO:0000256" key="3">
    <source>
        <dbReference type="ARBA" id="ARBA00022701"/>
    </source>
</evidence>